<evidence type="ECO:0000313" key="2">
    <source>
        <dbReference type="EMBL" id="ERG96795.1"/>
    </source>
</evidence>
<name>U1NHY5_9EURY</name>
<dbReference type="Proteomes" id="UP000030710">
    <property type="component" value="Unassembled WGS sequence"/>
</dbReference>
<evidence type="ECO:0008006" key="4">
    <source>
        <dbReference type="Google" id="ProtNLM"/>
    </source>
</evidence>
<accession>U1NHY5</accession>
<dbReference type="eggNOG" id="arCOG00679">
    <property type="taxonomic scope" value="Archaea"/>
</dbReference>
<organism evidence="2 3">
    <name type="scientific">Haloquadratum walsbyi J07HQW2</name>
    <dbReference type="NCBI Taxonomy" id="1238425"/>
    <lineage>
        <taxon>Archaea</taxon>
        <taxon>Methanobacteriati</taxon>
        <taxon>Methanobacteriota</taxon>
        <taxon>Stenosarchaea group</taxon>
        <taxon>Halobacteria</taxon>
        <taxon>Halobacteriales</taxon>
        <taxon>Haloferacaceae</taxon>
        <taxon>Haloquadratum</taxon>
    </lineage>
</organism>
<evidence type="ECO:0000256" key="1">
    <source>
        <dbReference type="SAM" id="MobiDB-lite"/>
    </source>
</evidence>
<gene>
    <name evidence="2" type="ORF">J07HQW2_03279</name>
</gene>
<feature type="region of interest" description="Disordered" evidence="1">
    <location>
        <begin position="174"/>
        <end position="193"/>
    </location>
</feature>
<evidence type="ECO:0000313" key="3">
    <source>
        <dbReference type="Proteomes" id="UP000030710"/>
    </source>
</evidence>
<protein>
    <recommendedName>
        <fullName evidence="4">Transposase</fullName>
    </recommendedName>
</protein>
<dbReference type="HOGENOM" id="CLU_1521837_0_0_2"/>
<sequence length="193" mass="22190">MNSTDAALFEATVNTFLWCAQYVMDHAFEDKYVTTNKTQLDDETYDGVREKTNRFNGGLVQAARNKTVKACKNVVEHWKEVKARKRQRPNHGSQPSRRLLYDHRTATFYDDYVSLATTDGRIEADYILPEKNSETPQSEYLFSDEYETTGAELHYRDCDWMSHIHCKTKVESDRLEQATTESGTVLESGLPSA</sequence>
<reference evidence="2 3" key="1">
    <citation type="journal article" date="2013" name="PLoS ONE">
        <title>Assembly-driven community genomics of a hypersaline microbial ecosystem.</title>
        <authorList>
            <person name="Podell S."/>
            <person name="Ugalde J.A."/>
            <person name="Narasingarao P."/>
            <person name="Banfield J.F."/>
            <person name="Heidelberg K.B."/>
            <person name="Allen E.E."/>
        </authorList>
    </citation>
    <scope>NUCLEOTIDE SEQUENCE [LARGE SCALE GENOMIC DNA]</scope>
    <source>
        <strain evidence="3">J07HQW2</strain>
    </source>
</reference>
<dbReference type="EMBL" id="KE356561">
    <property type="protein sequence ID" value="ERG96795.1"/>
    <property type="molecule type" value="Genomic_DNA"/>
</dbReference>
<proteinExistence type="predicted"/>
<dbReference type="AlphaFoldDB" id="U1NHY5"/>